<dbReference type="VEuPathDB" id="FungiDB:SCHCODRAFT_02577694"/>
<gene>
    <name evidence="1" type="ORF">SCHCODRAFT_235138</name>
</gene>
<name>D8Q5Z1_SCHCM</name>
<organism evidence="2">
    <name type="scientific">Schizophyllum commune (strain H4-8 / FGSC 9210)</name>
    <name type="common">Split gill fungus</name>
    <dbReference type="NCBI Taxonomy" id="578458"/>
    <lineage>
        <taxon>Eukaryota</taxon>
        <taxon>Fungi</taxon>
        <taxon>Dikarya</taxon>
        <taxon>Basidiomycota</taxon>
        <taxon>Agaricomycotina</taxon>
        <taxon>Agaricomycetes</taxon>
        <taxon>Agaricomycetidae</taxon>
        <taxon>Agaricales</taxon>
        <taxon>Schizophyllaceae</taxon>
        <taxon>Schizophyllum</taxon>
    </lineage>
</organism>
<dbReference type="AlphaFoldDB" id="D8Q5Z1"/>
<dbReference type="EMBL" id="GL377306">
    <property type="protein sequence ID" value="EFI97494.1"/>
    <property type="molecule type" value="Genomic_DNA"/>
</dbReference>
<proteinExistence type="predicted"/>
<dbReference type="OrthoDB" id="10289285at2759"/>
<evidence type="ECO:0000313" key="1">
    <source>
        <dbReference type="EMBL" id="EFI97494.1"/>
    </source>
</evidence>
<reference evidence="1 2" key="1">
    <citation type="journal article" date="2010" name="Nat. Biotechnol.">
        <title>Genome sequence of the model mushroom Schizophyllum commune.</title>
        <authorList>
            <person name="Ohm R.A."/>
            <person name="de Jong J.F."/>
            <person name="Lugones L.G."/>
            <person name="Aerts A."/>
            <person name="Kothe E."/>
            <person name="Stajich J.E."/>
            <person name="de Vries R.P."/>
            <person name="Record E."/>
            <person name="Levasseur A."/>
            <person name="Baker S.E."/>
            <person name="Bartholomew K.A."/>
            <person name="Coutinho P.M."/>
            <person name="Erdmann S."/>
            <person name="Fowler T.J."/>
            <person name="Gathman A.C."/>
            <person name="Lombard V."/>
            <person name="Henrissat B."/>
            <person name="Knabe N."/>
            <person name="Kuees U."/>
            <person name="Lilly W.W."/>
            <person name="Lindquist E."/>
            <person name="Lucas S."/>
            <person name="Magnuson J.K."/>
            <person name="Piumi F."/>
            <person name="Raudaskoski M."/>
            <person name="Salamov A."/>
            <person name="Schmutz J."/>
            <person name="Schwarze F.W.M.R."/>
            <person name="vanKuyk P.A."/>
            <person name="Horton J.S."/>
            <person name="Grigoriev I.V."/>
            <person name="Woesten H.A.B."/>
        </authorList>
    </citation>
    <scope>NUCLEOTIDE SEQUENCE [LARGE SCALE GENOMIC DNA]</scope>
    <source>
        <strain evidence="2">H4-8 / FGSC 9210</strain>
    </source>
</reference>
<accession>D8Q5Z1</accession>
<keyword evidence="2" id="KW-1185">Reference proteome</keyword>
<evidence type="ECO:0000313" key="2">
    <source>
        <dbReference type="Proteomes" id="UP000007431"/>
    </source>
</evidence>
<dbReference type="RefSeq" id="XP_003032397.1">
    <property type="nucleotide sequence ID" value="XM_003032351.1"/>
</dbReference>
<dbReference type="KEGG" id="scm:SCHCO_02577694"/>
<protein>
    <submittedName>
        <fullName evidence="1">Uncharacterized protein</fullName>
    </submittedName>
</protein>
<dbReference type="InParanoid" id="D8Q5Z1"/>
<sequence>MVVPAPSPLRYTTDAEGSASYVAPREVKETQSETPTRALVPVSFNIYSQRIYRPGYPSDLPSIEAASRTMLIKSNAETRDLGHLWYARKKFSYGRRGTKQYLSYCYAKDQRRMAHAQFCYVQYMKHGEVDEDERRGMRDHWEKDVPRLRGDWVYVRRIVLRFLLARVMRTWKARLVKVRAGKGQQLSIRSTIPDIL</sequence>
<dbReference type="HOGENOM" id="CLU_1390953_0_0_1"/>
<dbReference type="GeneID" id="9596483"/>
<dbReference type="Proteomes" id="UP000007431">
    <property type="component" value="Unassembled WGS sequence"/>
</dbReference>